<dbReference type="SUPFAM" id="SSF140459">
    <property type="entry name" value="PE/PPE dimer-like"/>
    <property type="match status" value="1"/>
</dbReference>
<dbReference type="Proteomes" id="UP001597478">
    <property type="component" value="Unassembled WGS sequence"/>
</dbReference>
<dbReference type="Gene3D" id="1.20.1260.20">
    <property type="entry name" value="PPE superfamily"/>
    <property type="match status" value="1"/>
</dbReference>
<feature type="compositionally biased region" description="Low complexity" evidence="1">
    <location>
        <begin position="313"/>
        <end position="324"/>
    </location>
</feature>
<name>A0ABW5WGR3_9PSEU</name>
<feature type="region of interest" description="Disordered" evidence="1">
    <location>
        <begin position="155"/>
        <end position="182"/>
    </location>
</feature>
<feature type="region of interest" description="Disordered" evidence="1">
    <location>
        <begin position="1"/>
        <end position="27"/>
    </location>
</feature>
<sequence>MDLSTPRCLPYPWPVPEPEPEPGDLGEEINWRTYSHRELYRMATTGLDLEGADEVAGQWSRLGGELDDIGRLLKQALEQAADGWQGAAAEEARGKVEQLSSWTRQTAEGSVLVSECVSKQADLARVTKNTMPEPPLLPAPVVPLRGEAEPARLAEAPGGFASAPDLVTDPAPERERARQLHQQAAEVMERYQHQSNEIYRSVPTFSAPSGDHRITQVPEDPPKRDPEPPGRGGEDDDTSASAVSPGAAAPVAGMPAAGGFGPAGGAPVAPAPGGFLAAEPAPDARSAAGAPAHPGTSPHAAAAATGQRGTGMPGAMPMGMAAARPGGGEDTERTAPSYLQEEDDTWGVQTPVMPPVLGERPPGGR</sequence>
<accession>A0ABW5WGR3</accession>
<feature type="compositionally biased region" description="Low complexity" evidence="1">
    <location>
        <begin position="265"/>
        <end position="304"/>
    </location>
</feature>
<dbReference type="InterPro" id="IPR038332">
    <property type="entry name" value="PPE_sf"/>
</dbReference>
<protein>
    <recommendedName>
        <fullName evidence="4">PPE family protein</fullName>
    </recommendedName>
</protein>
<feature type="compositionally biased region" description="Low complexity" evidence="1">
    <location>
        <begin position="239"/>
        <end position="255"/>
    </location>
</feature>
<evidence type="ECO:0000256" key="1">
    <source>
        <dbReference type="SAM" id="MobiDB-lite"/>
    </source>
</evidence>
<gene>
    <name evidence="2" type="ORF">ACFS2C_27675</name>
</gene>
<keyword evidence="3" id="KW-1185">Reference proteome</keyword>
<proteinExistence type="predicted"/>
<comment type="caution">
    <text evidence="2">The sequence shown here is derived from an EMBL/GenBank/DDBJ whole genome shotgun (WGS) entry which is preliminary data.</text>
</comment>
<dbReference type="RefSeq" id="WP_377394786.1">
    <property type="nucleotide sequence ID" value="NZ_JBHSAN010000054.1"/>
</dbReference>
<feature type="region of interest" description="Disordered" evidence="1">
    <location>
        <begin position="202"/>
        <end position="365"/>
    </location>
</feature>
<dbReference type="EMBL" id="JBHUOF010000049">
    <property type="protein sequence ID" value="MFD2803178.1"/>
    <property type="molecule type" value="Genomic_DNA"/>
</dbReference>
<evidence type="ECO:0008006" key="4">
    <source>
        <dbReference type="Google" id="ProtNLM"/>
    </source>
</evidence>
<feature type="compositionally biased region" description="Acidic residues" evidence="1">
    <location>
        <begin position="18"/>
        <end position="27"/>
    </location>
</feature>
<evidence type="ECO:0000313" key="2">
    <source>
        <dbReference type="EMBL" id="MFD2803178.1"/>
    </source>
</evidence>
<feature type="compositionally biased region" description="Basic and acidic residues" evidence="1">
    <location>
        <begin position="210"/>
        <end position="228"/>
    </location>
</feature>
<reference evidence="3" key="1">
    <citation type="journal article" date="2019" name="Int. J. Syst. Evol. Microbiol.">
        <title>The Global Catalogue of Microorganisms (GCM) 10K type strain sequencing project: providing services to taxonomists for standard genome sequencing and annotation.</title>
        <authorList>
            <consortium name="The Broad Institute Genomics Platform"/>
            <consortium name="The Broad Institute Genome Sequencing Center for Infectious Disease"/>
            <person name="Wu L."/>
            <person name="Ma J."/>
        </authorList>
    </citation>
    <scope>NUCLEOTIDE SEQUENCE [LARGE SCALE GENOMIC DNA]</scope>
    <source>
        <strain evidence="3">IBRC-M 10906</strain>
    </source>
</reference>
<organism evidence="2 3">
    <name type="scientific">Prauserella oleivorans</name>
    <dbReference type="NCBI Taxonomy" id="1478153"/>
    <lineage>
        <taxon>Bacteria</taxon>
        <taxon>Bacillati</taxon>
        <taxon>Actinomycetota</taxon>
        <taxon>Actinomycetes</taxon>
        <taxon>Pseudonocardiales</taxon>
        <taxon>Pseudonocardiaceae</taxon>
        <taxon>Prauserella</taxon>
    </lineage>
</organism>
<evidence type="ECO:0000313" key="3">
    <source>
        <dbReference type="Proteomes" id="UP001597478"/>
    </source>
</evidence>